<feature type="transmembrane region" description="Helical" evidence="1">
    <location>
        <begin position="178"/>
        <end position="195"/>
    </location>
</feature>
<feature type="transmembrane region" description="Helical" evidence="1">
    <location>
        <begin position="402"/>
        <end position="424"/>
    </location>
</feature>
<keyword evidence="1" id="KW-0812">Transmembrane</keyword>
<evidence type="ECO:0008006" key="4">
    <source>
        <dbReference type="Google" id="ProtNLM"/>
    </source>
</evidence>
<accession>A0A850EP63</accession>
<dbReference type="AlphaFoldDB" id="A0A850EP63"/>
<feature type="transmembrane region" description="Helical" evidence="1">
    <location>
        <begin position="120"/>
        <end position="139"/>
    </location>
</feature>
<sequence length="510" mass="57108">MLEYNLRPSFRQKLMFSNTLTSPAFIAASGVLIITVIALFTAPYIGMADNGDFFRITYSNGLYFNQPDYDSQYFGYFIKQFGIFQYYNENQAILSSSQSLFIKLAIGLNKLLYSDKVFDVRFQAAMYTILYVCAIYILIESITWKMSRKQGLLIAAIAIFIFGDTAYTAFFNSFFGESVVTIMMIFVFGSWLALYRKRYNDYAMLALLVTSTVILTTSKQQNAPVGMIISVLAITLIWIRKDAFFRWLTMGSVIFMMLTGVATYLNISKEFVDINQYHAMTRGVLNLSSNPEDTLKSFGIDEQYAILKGTIYYEQYSTIDVKSPILQREFYSQYGFGPILKYYASNPGQLTSILNVAAKSAFTIRPPAMGNYEKSAGKEYGAHTLFFSGYSLLKQKLAPHTFGFVVIWVLVILGLYMPSCIAAVKEGNLRGIQRMALVLATMGVGVSGILVSIIGAGDADLSKHEFLFTLSFDLVTFLAVSNVIGRSIFKDVERNTTGAYNPEVHEGVGA</sequence>
<evidence type="ECO:0000313" key="2">
    <source>
        <dbReference type="EMBL" id="NUU62938.1"/>
    </source>
</evidence>
<feature type="transmembrane region" description="Helical" evidence="1">
    <location>
        <begin position="20"/>
        <end position="45"/>
    </location>
</feature>
<organism evidence="2 3">
    <name type="scientific">Paenibacillus agri</name>
    <dbReference type="NCBI Taxonomy" id="2744309"/>
    <lineage>
        <taxon>Bacteria</taxon>
        <taxon>Bacillati</taxon>
        <taxon>Bacillota</taxon>
        <taxon>Bacilli</taxon>
        <taxon>Bacillales</taxon>
        <taxon>Paenibacillaceae</taxon>
        <taxon>Paenibacillus</taxon>
    </lineage>
</organism>
<feature type="transmembrane region" description="Helical" evidence="1">
    <location>
        <begin position="247"/>
        <end position="267"/>
    </location>
</feature>
<gene>
    <name evidence="2" type="ORF">HPT30_21550</name>
</gene>
<name>A0A850EP63_9BACL</name>
<proteinExistence type="predicted"/>
<dbReference type="EMBL" id="JABWCS010000217">
    <property type="protein sequence ID" value="NUU62938.1"/>
    <property type="molecule type" value="Genomic_DNA"/>
</dbReference>
<keyword evidence="1" id="KW-0472">Membrane</keyword>
<feature type="transmembrane region" description="Helical" evidence="1">
    <location>
        <begin position="151"/>
        <end position="172"/>
    </location>
</feature>
<evidence type="ECO:0000256" key="1">
    <source>
        <dbReference type="SAM" id="Phobius"/>
    </source>
</evidence>
<reference evidence="2" key="1">
    <citation type="submission" date="2020-06" db="EMBL/GenBank/DDBJ databases">
        <title>Paenibacillus sp. nov., isolated from soil.</title>
        <authorList>
            <person name="Seo Y.L."/>
        </authorList>
    </citation>
    <scope>NUCLEOTIDE SEQUENCE [LARGE SCALE GENOMIC DNA]</scope>
    <source>
        <strain evidence="2">JW14</strain>
    </source>
</reference>
<keyword evidence="3" id="KW-1185">Reference proteome</keyword>
<dbReference type="RefSeq" id="WP_175373386.1">
    <property type="nucleotide sequence ID" value="NZ_JABWCS010000217.1"/>
</dbReference>
<comment type="caution">
    <text evidence="2">The sequence shown here is derived from an EMBL/GenBank/DDBJ whole genome shotgun (WGS) entry which is preliminary data.</text>
</comment>
<protein>
    <recommendedName>
        <fullName evidence="4">Transmembrane protein</fullName>
    </recommendedName>
</protein>
<feature type="transmembrane region" description="Helical" evidence="1">
    <location>
        <begin position="436"/>
        <end position="454"/>
    </location>
</feature>
<keyword evidence="1" id="KW-1133">Transmembrane helix</keyword>
<dbReference type="Proteomes" id="UP000564806">
    <property type="component" value="Unassembled WGS sequence"/>
</dbReference>
<feature type="transmembrane region" description="Helical" evidence="1">
    <location>
        <begin position="466"/>
        <end position="485"/>
    </location>
</feature>
<evidence type="ECO:0000313" key="3">
    <source>
        <dbReference type="Proteomes" id="UP000564806"/>
    </source>
</evidence>